<keyword evidence="3" id="KW-1185">Reference proteome</keyword>
<comment type="caution">
    <text evidence="2">The sequence shown here is derived from an EMBL/GenBank/DDBJ whole genome shotgun (WGS) entry which is preliminary data.</text>
</comment>
<dbReference type="Proteomes" id="UP000559809">
    <property type="component" value="Unassembled WGS sequence"/>
</dbReference>
<dbReference type="EMBL" id="JACCEM010000008">
    <property type="protein sequence ID" value="NYT50628.1"/>
    <property type="molecule type" value="Genomic_DNA"/>
</dbReference>
<name>A0A853G074_9BURK</name>
<dbReference type="AlphaFoldDB" id="A0A853G074"/>
<evidence type="ECO:0000313" key="3">
    <source>
        <dbReference type="Proteomes" id="UP000559809"/>
    </source>
</evidence>
<proteinExistence type="predicted"/>
<gene>
    <name evidence="2" type="ORF">H0A72_15010</name>
</gene>
<sequence length="251" mass="26523">MHLSVQKRKRLLASALGAAALAASLCAVAQAAPRADGPRHPAYREAWPQASLQAEAAAEIPHDTVRITLASEVSESTQAAVAAALAQVMDGVMAQAKGHQGIKVSTGNYNIWPMNDKDGKISNWRGRGEIVLQSSDFAAASELASKFSDRMPISNLAFSVSPEARAKQEEALLESAAKAFRDRAQALASAFGFAGYTIKKIDLGGAGTRFEAAPRAMMMAKSADAAVPLEGGTERVTVTVRGEIFLRSEQK</sequence>
<accession>A0A853G074</accession>
<dbReference type="PANTHER" id="PTHR34387">
    <property type="entry name" value="SLR1258 PROTEIN"/>
    <property type="match status" value="1"/>
</dbReference>
<protein>
    <submittedName>
        <fullName evidence="2">SIMPL domain-containing protein</fullName>
    </submittedName>
</protein>
<feature type="chain" id="PRO_5032441759" evidence="1">
    <location>
        <begin position="32"/>
        <end position="251"/>
    </location>
</feature>
<dbReference type="InterPro" id="IPR052022">
    <property type="entry name" value="26kDa_periplasmic_antigen"/>
</dbReference>
<evidence type="ECO:0000313" key="2">
    <source>
        <dbReference type="EMBL" id="NYT50628.1"/>
    </source>
</evidence>
<dbReference type="PANTHER" id="PTHR34387:SF1">
    <property type="entry name" value="PERIPLASMIC IMMUNOGENIC PROTEIN"/>
    <property type="match status" value="1"/>
</dbReference>
<dbReference type="Pfam" id="PF04402">
    <property type="entry name" value="SIMPL"/>
    <property type="match status" value="1"/>
</dbReference>
<dbReference type="InterPro" id="IPR007497">
    <property type="entry name" value="SIMPL/DUF541"/>
</dbReference>
<dbReference type="Gene3D" id="3.30.70.2970">
    <property type="entry name" value="Protein of unknown function (DUF541), domain 2"/>
    <property type="match status" value="1"/>
</dbReference>
<reference evidence="2 3" key="1">
    <citation type="submission" date="2020-07" db="EMBL/GenBank/DDBJ databases">
        <title>Taxonomic revisions and descriptions of new bacterial species based on genomic comparisons in the high-G+C-content subgroup of the family Alcaligenaceae.</title>
        <authorList>
            <person name="Szabo A."/>
            <person name="Felfoldi T."/>
        </authorList>
    </citation>
    <scope>NUCLEOTIDE SEQUENCE [LARGE SCALE GENOMIC DNA]</scope>
    <source>
        <strain evidence="2 3">LMG 24012</strain>
    </source>
</reference>
<dbReference type="Gene3D" id="3.30.110.170">
    <property type="entry name" value="Protein of unknown function (DUF541), domain 1"/>
    <property type="match status" value="1"/>
</dbReference>
<keyword evidence="1" id="KW-0732">Signal</keyword>
<dbReference type="GO" id="GO:0006974">
    <property type="term" value="P:DNA damage response"/>
    <property type="evidence" value="ECO:0007669"/>
    <property type="project" value="TreeGrafter"/>
</dbReference>
<feature type="signal peptide" evidence="1">
    <location>
        <begin position="1"/>
        <end position="31"/>
    </location>
</feature>
<dbReference type="RefSeq" id="WP_180156766.1">
    <property type="nucleotide sequence ID" value="NZ_JACCEM010000008.1"/>
</dbReference>
<organism evidence="2 3">
    <name type="scientific">Parapusillimonas granuli</name>
    <dbReference type="NCBI Taxonomy" id="380911"/>
    <lineage>
        <taxon>Bacteria</taxon>
        <taxon>Pseudomonadati</taxon>
        <taxon>Pseudomonadota</taxon>
        <taxon>Betaproteobacteria</taxon>
        <taxon>Burkholderiales</taxon>
        <taxon>Alcaligenaceae</taxon>
        <taxon>Parapusillimonas</taxon>
    </lineage>
</organism>
<evidence type="ECO:0000256" key="1">
    <source>
        <dbReference type="SAM" id="SignalP"/>
    </source>
</evidence>